<dbReference type="PANTHER" id="PTHR11735:SF11">
    <property type="entry name" value="TRNA THREONYLCARBAMOYLADENOSINE BIOSYNTHESIS PROTEIN TSAB"/>
    <property type="match status" value="1"/>
</dbReference>
<feature type="domain" description="Gcp-like" evidence="2">
    <location>
        <begin position="40"/>
        <end position="153"/>
    </location>
</feature>
<evidence type="ECO:0000259" key="2">
    <source>
        <dbReference type="Pfam" id="PF00814"/>
    </source>
</evidence>
<dbReference type="NCBIfam" id="TIGR03725">
    <property type="entry name" value="T6A_YeaZ"/>
    <property type="match status" value="1"/>
</dbReference>
<evidence type="ECO:0000256" key="1">
    <source>
        <dbReference type="SAM" id="MobiDB-lite"/>
    </source>
</evidence>
<evidence type="ECO:0000313" key="3">
    <source>
        <dbReference type="EMBL" id="ERL46680.1"/>
    </source>
</evidence>
<dbReference type="GO" id="GO:0005829">
    <property type="term" value="C:cytosol"/>
    <property type="evidence" value="ECO:0007669"/>
    <property type="project" value="TreeGrafter"/>
</dbReference>
<name>U2WSZ1_9PROT</name>
<proteinExistence type="predicted"/>
<dbReference type="InterPro" id="IPR043129">
    <property type="entry name" value="ATPase_NBD"/>
</dbReference>
<dbReference type="InterPro" id="IPR022496">
    <property type="entry name" value="T6A_TsaB"/>
</dbReference>
<dbReference type="STRING" id="1397666.RS24_01688"/>
<dbReference type="AlphaFoldDB" id="U2WSZ1"/>
<protein>
    <submittedName>
        <fullName evidence="3">Membrane lipoprotein</fullName>
    </submittedName>
</protein>
<dbReference type="PANTHER" id="PTHR11735">
    <property type="entry name" value="TRNA N6-ADENOSINE THREONYLCARBAMOYLTRANSFERASE"/>
    <property type="match status" value="1"/>
</dbReference>
<dbReference type="Proteomes" id="UP000016762">
    <property type="component" value="Unassembled WGS sequence"/>
</dbReference>
<sequence length="246" mass="26478">MLALLPDPQHRPTVLACDTSQQACSVALALADGNIIERLEETGRGHTEKLPLMIADILESSGVGLQDVDRLGVTVGPGTFAGVRVGLAAMRAIRISHHLPLYPITTTHALALPIQQMMQEDEAHHCIVAIDARRGELYCQIFDAQGHPVSEVMAHTPEALVKIIAKEGVSRSNIIGSGSEILAALMRADAVSCLEMPFWPQAGLIADWVARQEVLPENTPPPEPLYLRPPDAALPDASSFLTRQEG</sequence>
<dbReference type="EMBL" id="AWXE01000004">
    <property type="protein sequence ID" value="ERL46680.1"/>
    <property type="molecule type" value="Genomic_DNA"/>
</dbReference>
<accession>U2WSZ1</accession>
<comment type="caution">
    <text evidence="3">The sequence shown here is derived from an EMBL/GenBank/DDBJ whole genome shotgun (WGS) entry which is preliminary data.</text>
</comment>
<dbReference type="SUPFAM" id="SSF53067">
    <property type="entry name" value="Actin-like ATPase domain"/>
    <property type="match status" value="2"/>
</dbReference>
<keyword evidence="4" id="KW-1185">Reference proteome</keyword>
<dbReference type="InterPro" id="IPR000905">
    <property type="entry name" value="Gcp-like_dom"/>
</dbReference>
<feature type="region of interest" description="Disordered" evidence="1">
    <location>
        <begin position="219"/>
        <end position="246"/>
    </location>
</feature>
<dbReference type="Pfam" id="PF00814">
    <property type="entry name" value="TsaD"/>
    <property type="match status" value="1"/>
</dbReference>
<dbReference type="eggNOG" id="COG1214">
    <property type="taxonomic scope" value="Bacteria"/>
</dbReference>
<dbReference type="GO" id="GO:0002949">
    <property type="term" value="P:tRNA threonylcarbamoyladenosine modification"/>
    <property type="evidence" value="ECO:0007669"/>
    <property type="project" value="InterPro"/>
</dbReference>
<organism evidence="3 4">
    <name type="scientific">Candidatus Micropelagius thuwalensis</name>
    <dbReference type="NCBI Taxonomy" id="1397666"/>
    <lineage>
        <taxon>Bacteria</taxon>
        <taxon>Pseudomonadati</taxon>
        <taxon>Pseudomonadota</taxon>
        <taxon>Alphaproteobacteria</taxon>
        <taxon>PS1 clade</taxon>
        <taxon>Candidatus Micropelagius</taxon>
    </lineage>
</organism>
<gene>
    <name evidence="3" type="ORF">RS24_01688</name>
</gene>
<keyword evidence="3" id="KW-0449">Lipoprotein</keyword>
<dbReference type="Gene3D" id="3.30.420.40">
    <property type="match status" value="2"/>
</dbReference>
<evidence type="ECO:0000313" key="4">
    <source>
        <dbReference type="Proteomes" id="UP000016762"/>
    </source>
</evidence>
<reference evidence="3 4" key="1">
    <citation type="journal article" date="2014" name="FEMS Microbiol. Ecol.">
        <title>Genomic differentiation among two strains of the PS1 clade isolated from geographically separated marine habitats.</title>
        <authorList>
            <person name="Jimenez-Infante F."/>
            <person name="Ngugi D.K."/>
            <person name="Alam I."/>
            <person name="Rashid M."/>
            <person name="Baalawi W."/>
            <person name="Kamau A.A."/>
            <person name="Bajic V.B."/>
            <person name="Stingl U."/>
        </authorList>
    </citation>
    <scope>NUCLEOTIDE SEQUENCE [LARGE SCALE GENOMIC DNA]</scope>
    <source>
        <strain evidence="3 4">RS24</strain>
    </source>
</reference>